<dbReference type="Proteomes" id="UP001328733">
    <property type="component" value="Unassembled WGS sequence"/>
</dbReference>
<reference evidence="1 2" key="1">
    <citation type="submission" date="2024-01" db="EMBL/GenBank/DDBJ databases">
        <title>Genomic insights into the taxonomy and metabolism of the cyanobacterium Pannus brasiliensis CCIBt3594.</title>
        <authorList>
            <person name="Machado M."/>
            <person name="Botero N.B."/>
            <person name="Andreote A.P.D."/>
            <person name="Feitosa A.M.T."/>
            <person name="Popin R."/>
            <person name="Sivonen K."/>
            <person name="Fiore M.F."/>
        </authorList>
    </citation>
    <scope>NUCLEOTIDE SEQUENCE [LARGE SCALE GENOMIC DNA]</scope>
    <source>
        <strain evidence="1 2">CCIBt3594</strain>
    </source>
</reference>
<evidence type="ECO:0000313" key="2">
    <source>
        <dbReference type="Proteomes" id="UP001328733"/>
    </source>
</evidence>
<accession>A0AAW9QIJ2</accession>
<dbReference type="AlphaFoldDB" id="A0AAW9QIJ2"/>
<evidence type="ECO:0000313" key="1">
    <source>
        <dbReference type="EMBL" id="MEG3437610.1"/>
    </source>
</evidence>
<evidence type="ECO:0008006" key="3">
    <source>
        <dbReference type="Google" id="ProtNLM"/>
    </source>
</evidence>
<comment type="caution">
    <text evidence="1">The sequence shown here is derived from an EMBL/GenBank/DDBJ whole genome shotgun (WGS) entry which is preliminary data.</text>
</comment>
<name>A0AAW9QIJ2_9CHRO</name>
<gene>
    <name evidence="1" type="ORF">V0288_10815</name>
</gene>
<dbReference type="EMBL" id="JBAFSM010000017">
    <property type="protein sequence ID" value="MEG3437610.1"/>
    <property type="molecule type" value="Genomic_DNA"/>
</dbReference>
<keyword evidence="2" id="KW-1185">Reference proteome</keyword>
<sequence length="745" mass="85682">MLSQLTIPKKQSRPLPMDRQRLYEIGLQYIQRLSSRIWTDYNVHDPGITILEILSYALTDLSYRTSLPIEDLLASYHGETDGIQQCLFTAREILPNRALTLLDYRKILIDIEGIKNAWLYPHGLTYYADMEKGKVLREDPGGKGIVPVNIAGLYDIKIEFDRDIEAEDTRKKILGFARQKLQINRNLCEDFVAFTAVETQDFQLCAEIELTSDANVTKVQAILLEQIQEYLAPSVRFYSLGEMLDRTKFDGTPYTVDEIFDGPALENGFIDDGELKKADLRTEIRLSDIISILMDIEGVQAVRDIVINPEGQNISLENKWVIPIDGGKQARLNVTASRLVFYKRNMPVVPGTFEGETTNNSPATDSPNDLPIPLGTDRAIDTYYSLQNHFPEIYGLSPAGLGSAADDRRKALAYQLKAYLLFFDQILANYLAQLVRVKELFSIDPDLRRTYYSSLVTSFADYQRIYAGNDVIDNLQNASNQREEETKFDRRNRFLDHLIARFSSRFTDLANILYSAFEESPENIIRLKCEFLSTYPTISRERGLAYTYSLTEDNDFWDDENVSGFEKRLAKLLGIRDFRRRNLSDGGEGMYAIEHILLLPEEKDDPFLPICPNPNCTDCAEADPYSYRLSIVLPAYSDRFRNSHFRQFVEEVIREETPAHILPKICWIDQENMAEFEKLYREWIYLKAEVDTGDRTEKLQKFIEKLFAVKNVYPPRKLHECDSEENQAKFILGQTILGSEKSIES</sequence>
<organism evidence="1 2">
    <name type="scientific">Pannus brasiliensis CCIBt3594</name>
    <dbReference type="NCBI Taxonomy" id="1427578"/>
    <lineage>
        <taxon>Bacteria</taxon>
        <taxon>Bacillati</taxon>
        <taxon>Cyanobacteriota</taxon>
        <taxon>Cyanophyceae</taxon>
        <taxon>Oscillatoriophycideae</taxon>
        <taxon>Chroococcales</taxon>
        <taxon>Microcystaceae</taxon>
        <taxon>Pannus</taxon>
    </lineage>
</organism>
<protein>
    <recommendedName>
        <fullName evidence="3">Baseplate protein J-like domain-containing protein</fullName>
    </recommendedName>
</protein>
<dbReference type="RefSeq" id="WP_332865089.1">
    <property type="nucleotide sequence ID" value="NZ_JBAFSM010000017.1"/>
</dbReference>
<proteinExistence type="predicted"/>